<dbReference type="RefSeq" id="WP_264733291.1">
    <property type="nucleotide sequence ID" value="NZ_JAPDNR010000001.1"/>
</dbReference>
<evidence type="ECO:0000256" key="5">
    <source>
        <dbReference type="SAM" id="Coils"/>
    </source>
</evidence>
<dbReference type="GO" id="GO:0005524">
    <property type="term" value="F:ATP binding"/>
    <property type="evidence" value="ECO:0007669"/>
    <property type="project" value="UniProtKB-KW"/>
</dbReference>
<dbReference type="Gene3D" id="1.10.8.60">
    <property type="match status" value="2"/>
</dbReference>
<dbReference type="PANTHER" id="PTHR11638">
    <property type="entry name" value="ATP-DEPENDENT CLP PROTEASE"/>
    <property type="match status" value="1"/>
</dbReference>
<dbReference type="SUPFAM" id="SSF52540">
    <property type="entry name" value="P-loop containing nucleoside triphosphate hydrolases"/>
    <property type="match status" value="2"/>
</dbReference>
<dbReference type="Pfam" id="PF17871">
    <property type="entry name" value="AAA_lid_9"/>
    <property type="match status" value="1"/>
</dbReference>
<keyword evidence="9" id="KW-1185">Reference proteome</keyword>
<feature type="coiled-coil region" evidence="5">
    <location>
        <begin position="405"/>
        <end position="432"/>
    </location>
</feature>
<name>A0ABT3IRV1_9BACT</name>
<keyword evidence="8" id="KW-0645">Protease</keyword>
<dbReference type="InterPro" id="IPR004176">
    <property type="entry name" value="Clp_R_N"/>
</dbReference>
<feature type="domain" description="Clp ATPase C-terminal" evidence="7">
    <location>
        <begin position="723"/>
        <end position="812"/>
    </location>
</feature>
<feature type="domain" description="AAA+ ATPase" evidence="6">
    <location>
        <begin position="555"/>
        <end position="698"/>
    </location>
</feature>
<dbReference type="Pfam" id="PF07724">
    <property type="entry name" value="AAA_2"/>
    <property type="match status" value="1"/>
</dbReference>
<keyword evidence="4" id="KW-0143">Chaperone</keyword>
<evidence type="ECO:0000256" key="3">
    <source>
        <dbReference type="ARBA" id="ARBA00022840"/>
    </source>
</evidence>
<evidence type="ECO:0000313" key="8">
    <source>
        <dbReference type="EMBL" id="MCW3486475.1"/>
    </source>
</evidence>
<dbReference type="SUPFAM" id="SSF81923">
    <property type="entry name" value="Double Clp-N motif"/>
    <property type="match status" value="1"/>
</dbReference>
<dbReference type="GO" id="GO:0008233">
    <property type="term" value="F:peptidase activity"/>
    <property type="evidence" value="ECO:0007669"/>
    <property type="project" value="UniProtKB-KW"/>
</dbReference>
<evidence type="ECO:0000259" key="7">
    <source>
        <dbReference type="SMART" id="SM01086"/>
    </source>
</evidence>
<dbReference type="InterPro" id="IPR003593">
    <property type="entry name" value="AAA+_ATPase"/>
</dbReference>
<evidence type="ECO:0000256" key="4">
    <source>
        <dbReference type="ARBA" id="ARBA00023186"/>
    </source>
</evidence>
<reference evidence="8 9" key="1">
    <citation type="submission" date="2022-10" db="EMBL/GenBank/DDBJ databases">
        <title>Chitinophaga nivalis PC15 sp. nov., isolated from Pyeongchang county, South Korea.</title>
        <authorList>
            <person name="Trinh H.N."/>
        </authorList>
    </citation>
    <scope>NUCLEOTIDE SEQUENCE [LARGE SCALE GENOMIC DNA]</scope>
    <source>
        <strain evidence="8 9">PC14</strain>
    </source>
</reference>
<feature type="domain" description="AAA+ ATPase" evidence="6">
    <location>
        <begin position="203"/>
        <end position="343"/>
    </location>
</feature>
<dbReference type="Pfam" id="PF10431">
    <property type="entry name" value="ClpB_D2-small"/>
    <property type="match status" value="1"/>
</dbReference>
<dbReference type="InterPro" id="IPR019489">
    <property type="entry name" value="Clp_ATPase_C"/>
</dbReference>
<dbReference type="PANTHER" id="PTHR11638:SF18">
    <property type="entry name" value="HEAT SHOCK PROTEIN 104"/>
    <property type="match status" value="1"/>
</dbReference>
<evidence type="ECO:0000256" key="1">
    <source>
        <dbReference type="ARBA" id="ARBA00022737"/>
    </source>
</evidence>
<keyword evidence="3 8" id="KW-0067">ATP-binding</keyword>
<protein>
    <submittedName>
        <fullName evidence="8">ATP-dependent Clp protease ATP-binding subunit</fullName>
    </submittedName>
</protein>
<keyword evidence="1" id="KW-0677">Repeat</keyword>
<gene>
    <name evidence="8" type="ORF">OL497_21415</name>
</gene>
<dbReference type="GO" id="GO:0006508">
    <property type="term" value="P:proteolysis"/>
    <property type="evidence" value="ECO:0007669"/>
    <property type="project" value="UniProtKB-KW"/>
</dbReference>
<dbReference type="CDD" id="cd00009">
    <property type="entry name" value="AAA"/>
    <property type="match status" value="1"/>
</dbReference>
<evidence type="ECO:0000259" key="6">
    <source>
        <dbReference type="SMART" id="SM00382"/>
    </source>
</evidence>
<dbReference type="InterPro" id="IPR050130">
    <property type="entry name" value="ClpA_ClpB"/>
</dbReference>
<evidence type="ECO:0000256" key="2">
    <source>
        <dbReference type="ARBA" id="ARBA00022741"/>
    </source>
</evidence>
<keyword evidence="8" id="KW-0378">Hydrolase</keyword>
<keyword evidence="5" id="KW-0175">Coiled coil</keyword>
<dbReference type="SMART" id="SM00382">
    <property type="entry name" value="AAA"/>
    <property type="match status" value="2"/>
</dbReference>
<dbReference type="Pfam" id="PF02861">
    <property type="entry name" value="Clp_N"/>
    <property type="match status" value="1"/>
</dbReference>
<organism evidence="8 9">
    <name type="scientific">Chitinophaga nivalis</name>
    <dbReference type="NCBI Taxonomy" id="2991709"/>
    <lineage>
        <taxon>Bacteria</taxon>
        <taxon>Pseudomonadati</taxon>
        <taxon>Bacteroidota</taxon>
        <taxon>Chitinophagia</taxon>
        <taxon>Chitinophagales</taxon>
        <taxon>Chitinophagaceae</taxon>
        <taxon>Chitinophaga</taxon>
    </lineage>
</organism>
<dbReference type="InterPro" id="IPR041546">
    <property type="entry name" value="ClpA/ClpB_AAA_lid"/>
</dbReference>
<keyword evidence="2" id="KW-0547">Nucleotide-binding</keyword>
<dbReference type="Gene3D" id="3.40.50.300">
    <property type="entry name" value="P-loop containing nucleotide triphosphate hydrolases"/>
    <property type="match status" value="2"/>
</dbReference>
<evidence type="ECO:0000313" key="9">
    <source>
        <dbReference type="Proteomes" id="UP001207742"/>
    </source>
</evidence>
<accession>A0ABT3IRV1</accession>
<dbReference type="EMBL" id="JAPDNS010000002">
    <property type="protein sequence ID" value="MCW3486475.1"/>
    <property type="molecule type" value="Genomic_DNA"/>
</dbReference>
<dbReference type="InterPro" id="IPR003959">
    <property type="entry name" value="ATPase_AAA_core"/>
</dbReference>
<dbReference type="InterPro" id="IPR001270">
    <property type="entry name" value="ClpA/B"/>
</dbReference>
<dbReference type="InterPro" id="IPR027417">
    <property type="entry name" value="P-loop_NTPase"/>
</dbReference>
<sequence>MALSVLNMPGSDVQTIVYIAGTLAKDYHHFHYTAAHLMCACIHRAAGLLPALHQAGIDVSYLEEWATIRLQELPYTTDASPEPTADATAKAVLQEATLVATEINPLTAAGWRILIALCTPGVAFPREQLATLPLTRPRLITMLQQETGLYPEDNDNGYMKNTGTTALPYLRCLTDISLRDQLPPVVGREGALQEIIALISRQHRPHVLITGGGGVGKTSLAAGLARAILEHRVPLALQKMSLYILDSTTFLAASTTAAPETQLLQAISPLMTTGNLLLFIDDLHLLSEKITAGDMLRVIKTWTGKTTVILIGTVTPEGFRQQIAPHRQWLFYFDSITLAAPDEPLAVRMITAVLPAYTAGYSLAVSQESIHEAVRLANRYQQERCLPDSALRLIDRTLAAVQVMQETCEHLLEELQQELALLLARAAPAAAEWAWFYRRVLQQLGPLLTGKSTVAATIQDQANQAHLPQQLQALLEELGGYTRIKQATITPADLATVVAASTGIPAGKIQTNEKGRLLQLETNLRRRVIGQDHAIKEVTDAILASRAGLGNPGKPIASFFFTGPTGTGKTALAKALADGLFRDEHCLIRFDMSAFKEAHTVALLCGAPPGYVGYEAGGLLINKIRRQPYAVVLFDEIEKAHPAIFDIFLQIMDEGTLHDRHGQVGDFSHALILFTSNIGSALITESFQQNVLLTDHALREMLAGHFRPEFLGRLTSIIPFHPVQLANIRQILDIQLQPLQYQLQQQGITLQVTAAAREYLSQQGYSPQFGVRPLQEVIRRRLQQPLSRMLLEGSLQEQMAIFLDIKEEQPVWHLENAADNTSGNQTCK</sequence>
<comment type="caution">
    <text evidence="8">The sequence shown here is derived from an EMBL/GenBank/DDBJ whole genome shotgun (WGS) entry which is preliminary data.</text>
</comment>
<dbReference type="CDD" id="cd19499">
    <property type="entry name" value="RecA-like_ClpB_Hsp104-like"/>
    <property type="match status" value="1"/>
</dbReference>
<proteinExistence type="predicted"/>
<dbReference type="PRINTS" id="PR00300">
    <property type="entry name" value="CLPPROTEASEA"/>
</dbReference>
<dbReference type="InterPro" id="IPR036628">
    <property type="entry name" value="Clp_N_dom_sf"/>
</dbReference>
<dbReference type="Gene3D" id="1.10.1780.10">
    <property type="entry name" value="Clp, N-terminal domain"/>
    <property type="match status" value="1"/>
</dbReference>
<dbReference type="SMART" id="SM01086">
    <property type="entry name" value="ClpB_D2-small"/>
    <property type="match status" value="1"/>
</dbReference>
<dbReference type="Pfam" id="PF00004">
    <property type="entry name" value="AAA"/>
    <property type="match status" value="1"/>
</dbReference>
<dbReference type="Proteomes" id="UP001207742">
    <property type="component" value="Unassembled WGS sequence"/>
</dbReference>